<dbReference type="Pfam" id="PF07714">
    <property type="entry name" value="PK_Tyr_Ser-Thr"/>
    <property type="match status" value="2"/>
</dbReference>
<dbReference type="InterPro" id="IPR036860">
    <property type="entry name" value="SH2_dom_sf"/>
</dbReference>
<feature type="binding site" evidence="15">
    <location>
        <position position="841"/>
    </location>
    <ligand>
        <name>ATP</name>
        <dbReference type="ChEBI" id="CHEBI:30616"/>
    </ligand>
</feature>
<evidence type="ECO:0000259" key="16">
    <source>
        <dbReference type="PROSITE" id="PS50011"/>
    </source>
</evidence>
<dbReference type="GO" id="GO:0007259">
    <property type="term" value="P:cell surface receptor signaling pathway via JAK-STAT"/>
    <property type="evidence" value="ECO:0007669"/>
    <property type="project" value="TreeGrafter"/>
</dbReference>
<dbReference type="InterPro" id="IPR019748">
    <property type="entry name" value="FERM_central"/>
</dbReference>
<dbReference type="GO" id="GO:0012505">
    <property type="term" value="C:endomembrane system"/>
    <property type="evidence" value="ECO:0007669"/>
    <property type="project" value="UniProtKB-SubCell"/>
</dbReference>
<dbReference type="SMART" id="SM00295">
    <property type="entry name" value="B41"/>
    <property type="match status" value="1"/>
</dbReference>
<dbReference type="InterPro" id="IPR011009">
    <property type="entry name" value="Kinase-like_dom_sf"/>
</dbReference>
<dbReference type="Gene3D" id="3.30.505.10">
    <property type="entry name" value="SH2 domain"/>
    <property type="match status" value="1"/>
</dbReference>
<dbReference type="GO" id="GO:0004715">
    <property type="term" value="F:non-membrane spanning protein tyrosine kinase activity"/>
    <property type="evidence" value="ECO:0007669"/>
    <property type="project" value="UniProtKB-EC"/>
</dbReference>
<dbReference type="Gene3D" id="3.30.200.20">
    <property type="entry name" value="Phosphorylase Kinase, domain 1"/>
    <property type="match status" value="2"/>
</dbReference>
<evidence type="ECO:0000256" key="15">
    <source>
        <dbReference type="PROSITE-ProRule" id="PRU10141"/>
    </source>
</evidence>
<dbReference type="SUPFAM" id="SSF55550">
    <property type="entry name" value="SH2 domain"/>
    <property type="match status" value="1"/>
</dbReference>
<keyword evidence="10" id="KW-0472">Membrane</keyword>
<dbReference type="InterPro" id="IPR041381">
    <property type="entry name" value="JAK1-3/TYK2_PHL_dom"/>
</dbReference>
<dbReference type="GO" id="GO:0035556">
    <property type="term" value="P:intracellular signal transduction"/>
    <property type="evidence" value="ECO:0007669"/>
    <property type="project" value="InterPro"/>
</dbReference>
<evidence type="ECO:0000256" key="13">
    <source>
        <dbReference type="PIRSR" id="PIRSR000636-1"/>
    </source>
</evidence>
<keyword evidence="11" id="KW-0829">Tyrosine-protein kinase</keyword>
<comment type="catalytic activity">
    <reaction evidence="12">
        <text>L-tyrosyl-[protein] + ATP = O-phospho-L-tyrosyl-[protein] + ADP + H(+)</text>
        <dbReference type="Rhea" id="RHEA:10596"/>
        <dbReference type="Rhea" id="RHEA-COMP:10136"/>
        <dbReference type="Rhea" id="RHEA-COMP:20101"/>
        <dbReference type="ChEBI" id="CHEBI:15378"/>
        <dbReference type="ChEBI" id="CHEBI:30616"/>
        <dbReference type="ChEBI" id="CHEBI:46858"/>
        <dbReference type="ChEBI" id="CHEBI:61978"/>
        <dbReference type="ChEBI" id="CHEBI:456216"/>
        <dbReference type="EC" id="2.7.10.2"/>
    </reaction>
</comment>
<evidence type="ECO:0000259" key="17">
    <source>
        <dbReference type="PROSITE" id="PS50057"/>
    </source>
</evidence>
<dbReference type="PIRSF" id="PIRSF000636">
    <property type="entry name" value="TyrPK_Jak"/>
    <property type="match status" value="1"/>
</dbReference>
<keyword evidence="3" id="KW-0597">Phosphoprotein</keyword>
<evidence type="ECO:0000256" key="10">
    <source>
        <dbReference type="ARBA" id="ARBA00023136"/>
    </source>
</evidence>
<evidence type="ECO:0000313" key="19">
    <source>
        <dbReference type="Proteomes" id="UP000694701"/>
    </source>
</evidence>
<keyword evidence="4" id="KW-0808">Transferase</keyword>
<dbReference type="Pfam" id="PF21990">
    <property type="entry name" value="SH2_1"/>
    <property type="match status" value="1"/>
</dbReference>
<dbReference type="PROSITE" id="PS00107">
    <property type="entry name" value="PROTEIN_KINASE_ATP"/>
    <property type="match status" value="1"/>
</dbReference>
<dbReference type="FunFam" id="3.30.200.20:FF:000135">
    <property type="entry name" value="Tyrosine-protein kinase"/>
    <property type="match status" value="1"/>
</dbReference>
<comment type="subcellular location">
    <subcellularLocation>
        <location evidence="1">Endomembrane system</location>
    </subcellularLocation>
</comment>
<dbReference type="FunFam" id="3.30.200.20:FF:000084">
    <property type="entry name" value="Tyrosine-protein kinase"/>
    <property type="match status" value="1"/>
</dbReference>
<dbReference type="GO" id="GO:0005131">
    <property type="term" value="F:growth hormone receptor binding"/>
    <property type="evidence" value="ECO:0007669"/>
    <property type="project" value="TreeGrafter"/>
</dbReference>
<dbReference type="PROSITE" id="PS50011">
    <property type="entry name" value="PROTEIN_KINASE_DOM"/>
    <property type="match status" value="2"/>
</dbReference>
<evidence type="ECO:0000256" key="6">
    <source>
        <dbReference type="ARBA" id="ARBA00022741"/>
    </source>
</evidence>
<dbReference type="PANTHER" id="PTHR45807:SF1">
    <property type="entry name" value="TYROSINE-PROTEIN KINASE JAK2"/>
    <property type="match status" value="1"/>
</dbReference>
<dbReference type="FunFam" id="1.10.510.10:FF:001512">
    <property type="entry name" value="Receptor tyrosine-protein kinase erbB-2"/>
    <property type="match status" value="1"/>
</dbReference>
<evidence type="ECO:0000256" key="8">
    <source>
        <dbReference type="ARBA" id="ARBA00022840"/>
    </source>
</evidence>
<name>A0A8C2GWF0_CYPCA</name>
<dbReference type="PROSITE" id="PS50057">
    <property type="entry name" value="FERM_3"/>
    <property type="match status" value="1"/>
</dbReference>
<feature type="domain" description="Protein kinase" evidence="16">
    <location>
        <begin position="501"/>
        <end position="767"/>
    </location>
</feature>
<dbReference type="SUPFAM" id="SSF47031">
    <property type="entry name" value="Second domain of FERM"/>
    <property type="match status" value="1"/>
</dbReference>
<dbReference type="GO" id="GO:0048468">
    <property type="term" value="P:cell development"/>
    <property type="evidence" value="ECO:0007669"/>
    <property type="project" value="UniProtKB-ARBA"/>
</dbReference>
<feature type="binding site" evidence="14">
    <location>
        <begin position="813"/>
        <end position="821"/>
    </location>
    <ligand>
        <name>ATP</name>
        <dbReference type="ChEBI" id="CHEBI:30616"/>
    </ligand>
</feature>
<dbReference type="SMART" id="SM00219">
    <property type="entry name" value="TyrKc"/>
    <property type="match status" value="2"/>
</dbReference>
<dbReference type="PANTHER" id="PTHR45807">
    <property type="entry name" value="TYROSINE-PROTEIN KINASE HOPSCOTCH"/>
    <property type="match status" value="1"/>
</dbReference>
<evidence type="ECO:0000313" key="18">
    <source>
        <dbReference type="Ensembl" id="ENSCCRP00020000770.1"/>
    </source>
</evidence>
<dbReference type="PRINTS" id="PR01823">
    <property type="entry name" value="JANUSKINASE"/>
</dbReference>
<keyword evidence="9" id="KW-0727">SH2 domain</keyword>
<dbReference type="GO" id="GO:0060397">
    <property type="term" value="P:growth hormone receptor signaling pathway via JAK-STAT"/>
    <property type="evidence" value="ECO:0007669"/>
    <property type="project" value="TreeGrafter"/>
</dbReference>
<keyword evidence="5" id="KW-0677">Repeat</keyword>
<dbReference type="InterPro" id="IPR016251">
    <property type="entry name" value="Tyr_kinase_non-rcpt_Jak/Tyk2"/>
</dbReference>
<evidence type="ECO:0000256" key="3">
    <source>
        <dbReference type="ARBA" id="ARBA00022553"/>
    </source>
</evidence>
<dbReference type="InterPro" id="IPR008266">
    <property type="entry name" value="Tyr_kinase_AS"/>
</dbReference>
<dbReference type="GO" id="GO:0019221">
    <property type="term" value="P:cytokine-mediated signaling pathway"/>
    <property type="evidence" value="ECO:0007669"/>
    <property type="project" value="TreeGrafter"/>
</dbReference>
<dbReference type="PROSITE" id="PS00109">
    <property type="entry name" value="PROTEIN_KINASE_TYR"/>
    <property type="match status" value="1"/>
</dbReference>
<dbReference type="EC" id="2.7.10.2" evidence="2"/>
<dbReference type="Proteomes" id="UP000694701">
    <property type="component" value="Unplaced"/>
</dbReference>
<evidence type="ECO:0000256" key="2">
    <source>
        <dbReference type="ARBA" id="ARBA00011903"/>
    </source>
</evidence>
<evidence type="ECO:0000256" key="11">
    <source>
        <dbReference type="ARBA" id="ARBA00023137"/>
    </source>
</evidence>
<dbReference type="Ensembl" id="ENSCCRT00020000936.1">
    <property type="protein sequence ID" value="ENSCCRP00020000770.1"/>
    <property type="gene ID" value="ENSCCRG00020000394.1"/>
</dbReference>
<feature type="binding site" evidence="14">
    <location>
        <position position="840"/>
    </location>
    <ligand>
        <name>ATP</name>
        <dbReference type="ChEBI" id="CHEBI:30616"/>
    </ligand>
</feature>
<dbReference type="InterPro" id="IPR019749">
    <property type="entry name" value="Band_41_domain"/>
</dbReference>
<protein>
    <recommendedName>
        <fullName evidence="2">non-specific protein-tyrosine kinase</fullName>
        <ecNumber evidence="2">2.7.10.2</ecNumber>
    </recommendedName>
</protein>
<dbReference type="InterPro" id="IPR000719">
    <property type="entry name" value="Prot_kinase_dom"/>
</dbReference>
<dbReference type="InterPro" id="IPR041155">
    <property type="entry name" value="FERM_F1"/>
</dbReference>
<dbReference type="InterPro" id="IPR035963">
    <property type="entry name" value="FERM_2"/>
</dbReference>
<evidence type="ECO:0000256" key="7">
    <source>
        <dbReference type="ARBA" id="ARBA00022777"/>
    </source>
</evidence>
<dbReference type="InterPro" id="IPR051286">
    <property type="entry name" value="JAK"/>
</dbReference>
<dbReference type="InterPro" id="IPR000299">
    <property type="entry name" value="FERM_domain"/>
</dbReference>
<accession>A0A8C2GWF0</accession>
<keyword evidence="8 14" id="KW-0067">ATP-binding</keyword>
<reference evidence="18" key="1">
    <citation type="submission" date="2025-08" db="UniProtKB">
        <authorList>
            <consortium name="Ensembl"/>
        </authorList>
    </citation>
    <scope>IDENTIFICATION</scope>
</reference>
<keyword evidence="7" id="KW-0418">Kinase</keyword>
<evidence type="ECO:0000256" key="14">
    <source>
        <dbReference type="PIRSR" id="PIRSR000636-2"/>
    </source>
</evidence>
<dbReference type="Pfam" id="PF18379">
    <property type="entry name" value="FERM_F1"/>
    <property type="match status" value="1"/>
</dbReference>
<proteinExistence type="predicted"/>
<dbReference type="InterPro" id="IPR000980">
    <property type="entry name" value="SH2"/>
</dbReference>
<keyword evidence="6 14" id="KW-0547">Nucleotide-binding</keyword>
<dbReference type="InterPro" id="IPR017441">
    <property type="entry name" value="Protein_kinase_ATP_BS"/>
</dbReference>
<evidence type="ECO:0000256" key="9">
    <source>
        <dbReference type="ARBA" id="ARBA00022999"/>
    </source>
</evidence>
<dbReference type="PRINTS" id="PR00109">
    <property type="entry name" value="TYRKINASE"/>
</dbReference>
<dbReference type="Pfam" id="PF17887">
    <property type="entry name" value="Jak1_Phl"/>
    <property type="match status" value="1"/>
</dbReference>
<dbReference type="SUPFAM" id="SSF50729">
    <property type="entry name" value="PH domain-like"/>
    <property type="match status" value="1"/>
</dbReference>
<dbReference type="Pfam" id="PF18377">
    <property type="entry name" value="FERM_F2"/>
    <property type="match status" value="1"/>
</dbReference>
<dbReference type="GO" id="GO:0030182">
    <property type="term" value="P:neuron differentiation"/>
    <property type="evidence" value="ECO:0007669"/>
    <property type="project" value="UniProtKB-ARBA"/>
</dbReference>
<dbReference type="GO" id="GO:0016020">
    <property type="term" value="C:membrane"/>
    <property type="evidence" value="ECO:0007669"/>
    <property type="project" value="InterPro"/>
</dbReference>
<dbReference type="CDD" id="cd14473">
    <property type="entry name" value="FERM_B-lobe"/>
    <property type="match status" value="1"/>
</dbReference>
<evidence type="ECO:0000256" key="4">
    <source>
        <dbReference type="ARBA" id="ARBA00022679"/>
    </source>
</evidence>
<dbReference type="InterPro" id="IPR001245">
    <property type="entry name" value="Ser-Thr/Tyr_kinase_cat_dom"/>
</dbReference>
<organism evidence="18 19">
    <name type="scientific">Cyprinus carpio</name>
    <name type="common">Common carp</name>
    <dbReference type="NCBI Taxonomy" id="7962"/>
    <lineage>
        <taxon>Eukaryota</taxon>
        <taxon>Metazoa</taxon>
        <taxon>Chordata</taxon>
        <taxon>Craniata</taxon>
        <taxon>Vertebrata</taxon>
        <taxon>Euteleostomi</taxon>
        <taxon>Actinopterygii</taxon>
        <taxon>Neopterygii</taxon>
        <taxon>Teleostei</taxon>
        <taxon>Ostariophysi</taxon>
        <taxon>Cypriniformes</taxon>
        <taxon>Cyprinidae</taxon>
        <taxon>Cyprininae</taxon>
        <taxon>Cyprinus</taxon>
    </lineage>
</organism>
<dbReference type="GO" id="GO:0005829">
    <property type="term" value="C:cytosol"/>
    <property type="evidence" value="ECO:0007669"/>
    <property type="project" value="TreeGrafter"/>
</dbReference>
<feature type="domain" description="FERM" evidence="17">
    <location>
        <begin position="26"/>
        <end position="371"/>
    </location>
</feature>
<dbReference type="FunFam" id="1.10.510.10:FF:000110">
    <property type="entry name" value="Tyrosine-protein kinase"/>
    <property type="match status" value="1"/>
</dbReference>
<dbReference type="GO" id="GO:0050793">
    <property type="term" value="P:regulation of developmental process"/>
    <property type="evidence" value="ECO:0007669"/>
    <property type="project" value="UniProtKB-ARBA"/>
</dbReference>
<dbReference type="SUPFAM" id="SSF56112">
    <property type="entry name" value="Protein kinase-like (PK-like)"/>
    <property type="match status" value="2"/>
</dbReference>
<dbReference type="AlphaFoldDB" id="A0A8C2GWF0"/>
<feature type="domain" description="Protein kinase" evidence="16">
    <location>
        <begin position="807"/>
        <end position="1062"/>
    </location>
</feature>
<dbReference type="GO" id="GO:0005524">
    <property type="term" value="F:ATP binding"/>
    <property type="evidence" value="ECO:0007669"/>
    <property type="project" value="UniProtKB-UniRule"/>
</dbReference>
<evidence type="ECO:0000256" key="12">
    <source>
        <dbReference type="ARBA" id="ARBA00051245"/>
    </source>
</evidence>
<dbReference type="InterPro" id="IPR041046">
    <property type="entry name" value="FERM_F2"/>
</dbReference>
<feature type="active site" description="Proton acceptor" evidence="13">
    <location>
        <position position="934"/>
    </location>
</feature>
<dbReference type="InterPro" id="IPR020635">
    <property type="entry name" value="Tyr_kinase_cat_dom"/>
</dbReference>
<evidence type="ECO:0000256" key="5">
    <source>
        <dbReference type="ARBA" id="ARBA00022737"/>
    </source>
</evidence>
<dbReference type="Gene3D" id="1.10.510.10">
    <property type="entry name" value="Transferase(Phosphotransferase) domain 1"/>
    <property type="match status" value="2"/>
</dbReference>
<sequence>METAVCEPLYQNGDVHHEELGPKQPTALRIHLYHSSQSDSNCAPLCYPPGEYVTEQLIINTAKECGVSPVYCSLFGLYKEDERVWLSPNHVLHLDETTNESLLFRIRYYFPGWYSCGAPRAYRYGVTKGSESPILDDCVMSYLFAQWRSDFVNGWVKLSNAHEVQEECLGMAVLDMMRIAKEKQCSPLDIYNDISYKFFLPKDMREQIQDCHFVTRKRIRYRFRKVVQQLSQCRASARDLKLKYLISLESLDSGFYTECFQVKDHSGDQVTIVISADNGIQWCRERHKETQSEVAIFQVGFFKHLGDIATDLQTYCDFGEVVDISVRQANKEGTNMNRISNSAELVFSSSMEALSFVSLIDGYYRLTTDAHHYLCKDVVPPHLLEAIESYCHGPISFFQAYEDVEYKHCLITRSENGDYNLSGTKRNFRSLKELLKCYQKETVKSDDVVFQFSKCCSPKAKEKSSLLVCRSHRGLEVPLSSSLQRHNISQMVFHKIKKEDLDFGESQGQGTFTKIFKGIRKEQGDYGETHKTEVIVKVLDKAHRNYSESFFEAASMMSQLTHKHLVLTYGICVCGEENIMVQEYVKFGSLDTYLRKNKNSISVNILWKLEVAKQLAWAMLFLEEKNLAHGNVCAKNILLIREEDRTLGNPPFIKLSDPGISITVLPREILVERIPWVPPECILDPKSLSLASDKWSFGTTLWEICSGGEKPLASMDSSKKHLFYENRHQLSAPKWTELANLINSCMDYEPTFRPSFRAIIRDLNSLFCPDYEIVKESDILPSKAGASALSTGAFQNEDLVQFEERHLIFLQQLGKGNFGSVEMCRYDPLQDNTGEVVAVKKLQHSTTEHIRDFEREIEILKSLQHENIVKYKGVCYSAGRRNLRLVMEYLPHGSLRDYLNKNRDRIDHKKLLHYASQICKGMEYLATKRYIHRDLATRNILVESEFKVKIGDFGLTKVLPQGKEYYKVKEPGESPIFWYAPESLTESKFSVASDIWSFGVVLYELFTYSDKLCSPPTVFLRNRLPQPMGCPSEMCEIMQECWDNDLSLRPPFKELALRIDLIQDSSDSDRYSQVPAF</sequence>
<evidence type="ECO:0000256" key="1">
    <source>
        <dbReference type="ARBA" id="ARBA00004308"/>
    </source>
</evidence>